<keyword evidence="6" id="KW-1185">Reference proteome</keyword>
<dbReference type="PRINTS" id="PR00116">
    <property type="entry name" value="ARGINASE"/>
</dbReference>
<dbReference type="SUPFAM" id="SSF52768">
    <property type="entry name" value="Arginase/deacetylase"/>
    <property type="match status" value="1"/>
</dbReference>
<dbReference type="RefSeq" id="WP_219927161.1">
    <property type="nucleotide sequence ID" value="NZ_PVNH01000003.1"/>
</dbReference>
<proteinExistence type="inferred from homology"/>
<evidence type="ECO:0000256" key="4">
    <source>
        <dbReference type="PROSITE-ProRule" id="PRU00742"/>
    </source>
</evidence>
<dbReference type="EMBL" id="PVNH01000003">
    <property type="protein sequence ID" value="PRX49380.1"/>
    <property type="molecule type" value="Genomic_DNA"/>
</dbReference>
<comment type="caution">
    <text evidence="5">The sequence shown here is derived from an EMBL/GenBank/DDBJ whole genome shotgun (WGS) entry which is preliminary data.</text>
</comment>
<dbReference type="AlphaFoldDB" id="A0A2T0LZ58"/>
<dbReference type="Proteomes" id="UP000238362">
    <property type="component" value="Unassembled WGS sequence"/>
</dbReference>
<organism evidence="5 6">
    <name type="scientific">Prauserella shujinwangii</name>
    <dbReference type="NCBI Taxonomy" id="1453103"/>
    <lineage>
        <taxon>Bacteria</taxon>
        <taxon>Bacillati</taxon>
        <taxon>Actinomycetota</taxon>
        <taxon>Actinomycetes</taxon>
        <taxon>Pseudonocardiales</taxon>
        <taxon>Pseudonocardiaceae</taxon>
        <taxon>Prauserella</taxon>
    </lineage>
</organism>
<evidence type="ECO:0000313" key="6">
    <source>
        <dbReference type="Proteomes" id="UP000238362"/>
    </source>
</evidence>
<dbReference type="CDD" id="cd09999">
    <property type="entry name" value="Arginase-like_1"/>
    <property type="match status" value="1"/>
</dbReference>
<dbReference type="Pfam" id="PF00491">
    <property type="entry name" value="Arginase"/>
    <property type="match status" value="1"/>
</dbReference>
<dbReference type="PANTHER" id="PTHR43782:SF3">
    <property type="entry name" value="ARGINASE"/>
    <property type="match status" value="1"/>
</dbReference>
<sequence length="297" mass="30895">MSDRHGIAVLDAPTNLGLRPPEEGSVPGCAKAPGMLRDFGLLSRLGARDAGVLTPPRYRPAWTPGTVRNERAIAAYSTALAERVAALRDRGEWPLLLGGDCSVLLGPALALRRAGRYGVVYLDAHLDFRHPGNSTGVGAAAGEGLALLTGRGGALAEIGGAKPYVRPEDIVAVGFRRGDEYTDEAAAAGIHLLDAPTVRADPAAAAAHAVELVTARGLDGFWVHLDVDIVDGELLPAVDSPEPGGLTWDELTAVLRPLLAVPRAAGLNVGIYDPDLDPTGTGARELVEVLAAAVSRW</sequence>
<dbReference type="PROSITE" id="PS51409">
    <property type="entry name" value="ARGINASE_2"/>
    <property type="match status" value="1"/>
</dbReference>
<name>A0A2T0LZ58_9PSEU</name>
<dbReference type="InterPro" id="IPR023696">
    <property type="entry name" value="Ureohydrolase_dom_sf"/>
</dbReference>
<accession>A0A2T0LZ58</accession>
<dbReference type="Gene3D" id="3.40.800.10">
    <property type="entry name" value="Ureohydrolase domain"/>
    <property type="match status" value="1"/>
</dbReference>
<keyword evidence="2" id="KW-0378">Hydrolase</keyword>
<dbReference type="InterPro" id="IPR006035">
    <property type="entry name" value="Ureohydrolase"/>
</dbReference>
<dbReference type="GO" id="GO:0030145">
    <property type="term" value="F:manganese ion binding"/>
    <property type="evidence" value="ECO:0007669"/>
    <property type="project" value="TreeGrafter"/>
</dbReference>
<protein>
    <submittedName>
        <fullName evidence="5">Arginase</fullName>
    </submittedName>
</protein>
<keyword evidence="3" id="KW-0464">Manganese</keyword>
<dbReference type="GO" id="GO:0005737">
    <property type="term" value="C:cytoplasm"/>
    <property type="evidence" value="ECO:0007669"/>
    <property type="project" value="TreeGrafter"/>
</dbReference>
<reference evidence="5 6" key="1">
    <citation type="submission" date="2018-03" db="EMBL/GenBank/DDBJ databases">
        <title>Genomic Encyclopedia of Type Strains, Phase III (KMG-III): the genomes of soil and plant-associated and newly described type strains.</title>
        <authorList>
            <person name="Whitman W."/>
        </authorList>
    </citation>
    <scope>NUCLEOTIDE SEQUENCE [LARGE SCALE GENOMIC DNA]</scope>
    <source>
        <strain evidence="5 6">CGMCC 4.7125</strain>
    </source>
</reference>
<dbReference type="GO" id="GO:0004053">
    <property type="term" value="F:arginase activity"/>
    <property type="evidence" value="ECO:0007669"/>
    <property type="project" value="TreeGrafter"/>
</dbReference>
<evidence type="ECO:0000256" key="3">
    <source>
        <dbReference type="ARBA" id="ARBA00023211"/>
    </source>
</evidence>
<gene>
    <name evidence="5" type="ORF">B0I33_103416</name>
</gene>
<evidence type="ECO:0000313" key="5">
    <source>
        <dbReference type="EMBL" id="PRX49380.1"/>
    </source>
</evidence>
<evidence type="ECO:0000256" key="1">
    <source>
        <dbReference type="ARBA" id="ARBA00022723"/>
    </source>
</evidence>
<comment type="similarity">
    <text evidence="4">Belongs to the arginase family.</text>
</comment>
<dbReference type="PANTHER" id="PTHR43782">
    <property type="entry name" value="ARGINASE"/>
    <property type="match status" value="1"/>
</dbReference>
<evidence type="ECO:0000256" key="2">
    <source>
        <dbReference type="ARBA" id="ARBA00022801"/>
    </source>
</evidence>
<keyword evidence="1" id="KW-0479">Metal-binding</keyword>